<dbReference type="AlphaFoldDB" id="A0AB36JM92"/>
<reference evidence="2 3" key="1">
    <citation type="submission" date="2016-12" db="EMBL/GenBank/DDBJ databases">
        <authorList>
            <person name="Gulvik C.A."/>
        </authorList>
    </citation>
    <scope>NUCLEOTIDE SEQUENCE [LARGE SCALE GENOMIC DNA]</scope>
    <source>
        <strain evidence="2 3">12-5291</strain>
    </source>
</reference>
<keyword evidence="1" id="KW-0812">Transmembrane</keyword>
<dbReference type="RefSeq" id="WP_077063998.1">
    <property type="nucleotide sequence ID" value="NZ_MSPT01000022.1"/>
</dbReference>
<protein>
    <recommendedName>
        <fullName evidence="4">PblA</fullName>
    </recommendedName>
</protein>
<gene>
    <name evidence="2" type="ORF">BVE86_09580</name>
</gene>
<name>A0AB36JM92_9STRE</name>
<sequence>MADGKVTISVDLDGKQAQGGIEKLKVALGGLGSTFKSMLGANLISGALMGGFNALAGSVKGVFSSAIDEGAKLQQSIGGIETLFKESADTVKNYASQSFRTAGLSANEYMENVTSFSASLISSLGGDTAAAAELANRAMTDMSDNANKMGTDMKAISGTYQSLARGNFAMLDNLKLGYGGTKAEMQRLIKDAASYKDIQEELNLTVDESDLSFANMVKAISVVQKKLDITGTTAKEAATTFSGSFASMKAAFQDFLGNLTTGGDITKPLQALAETASTFFFGNFIPMIGNIFKGLPTALSSFIEAAKPALVNGLKELLPEEAISGITKVFDLITYSIDDMVTAFQDFYQGFEKTGAIKALSSALLEFLTAGLDLSEKLSGIIPWETIGAAAGHVVKFIAQIIQAVAKFSQSISGDTWRGVVTGIGGALVAFKAFNFLKSFNPFSFFKKGAEEATEGVTGGVKRAKSTISQVFSGISNIIKTAGNALKSTFQGLGNMFKGLGKSLEGFGKGLGAALKGLMQGLKGLNPATLLSFGAAVGIAAVGIGAGIAIIAAGFTLLASKSEGVATIINAVGEAFATVATAIIGGFADAIVEVSSVLPIVTESLAKLSPLIVAVGEAIGACAPAIEALGNAWASILEKMPAVITAFGSAISQIIEAVTPIVEIVGNTFTQLAQIVADCIVRCVEALAPFIPSITEMVIALAPVLQSIVEAFNNLISQIKPVIDSITNLFKTLGEQISNILDSAKGVIEGFGGAVRNILDGIAGIFESMGNAAKNAGQGVKLMAQGIKMLVDLKLGDLVATLGAVATGLTAIANSGIASAGPGLQQAGIGLQLIATSAQLASVAMQSLPQSFNSLSSAIGALPADMSVASSAMIGFAKGAVVALSGLNSAVGQISAFTASLSTLNSSISTSSAIVSTRMLLIVSSISRSMSQAQVVIQRACQEFVTAFRNATPQAVSAMTAMMNGIRSAGMSGVGSMRYVGAMIGQGLAQGMYSALGSVTAAANALVAQAERAAQAKAKIHSPSRLFRDNVGRFISQGVAVGIIKDAYKVDDAMGDVYRQIQSFSYKAEDIIGIGKSKLSKAVQVKQELEQAVKASVEVAKEKSNDLLEKALDVAEKAVQRPAEMVLDDGTLVAKTGDKFASYQSEQIRRTNRMRGKRT</sequence>
<comment type="caution">
    <text evidence="2">The sequence shown here is derived from an EMBL/GenBank/DDBJ whole genome shotgun (WGS) entry which is preliminary data.</text>
</comment>
<evidence type="ECO:0000313" key="3">
    <source>
        <dbReference type="Proteomes" id="UP000188600"/>
    </source>
</evidence>
<accession>A0AB36JM92</accession>
<dbReference type="EMBL" id="MSPT01000022">
    <property type="protein sequence ID" value="ONK25748.1"/>
    <property type="molecule type" value="Genomic_DNA"/>
</dbReference>
<evidence type="ECO:0008006" key="4">
    <source>
        <dbReference type="Google" id="ProtNLM"/>
    </source>
</evidence>
<evidence type="ECO:0000313" key="2">
    <source>
        <dbReference type="EMBL" id="ONK25748.1"/>
    </source>
</evidence>
<dbReference type="SUPFAM" id="SSF48371">
    <property type="entry name" value="ARM repeat"/>
    <property type="match status" value="1"/>
</dbReference>
<organism evidence="2 3">
    <name type="scientific">Streptococcus azizii</name>
    <dbReference type="NCBI Taxonomy" id="1579424"/>
    <lineage>
        <taxon>Bacteria</taxon>
        <taxon>Bacillati</taxon>
        <taxon>Bacillota</taxon>
        <taxon>Bacilli</taxon>
        <taxon>Lactobacillales</taxon>
        <taxon>Streptococcaceae</taxon>
        <taxon>Streptococcus</taxon>
    </lineage>
</organism>
<proteinExistence type="predicted"/>
<feature type="transmembrane region" description="Helical" evidence="1">
    <location>
        <begin position="565"/>
        <end position="588"/>
    </location>
</feature>
<keyword evidence="1" id="KW-0472">Membrane</keyword>
<keyword evidence="1" id="KW-1133">Transmembrane helix</keyword>
<dbReference type="Proteomes" id="UP000188600">
    <property type="component" value="Unassembled WGS sequence"/>
</dbReference>
<evidence type="ECO:0000256" key="1">
    <source>
        <dbReference type="SAM" id="Phobius"/>
    </source>
</evidence>
<feature type="transmembrane region" description="Helical" evidence="1">
    <location>
        <begin position="530"/>
        <end position="558"/>
    </location>
</feature>
<dbReference type="InterPro" id="IPR016024">
    <property type="entry name" value="ARM-type_fold"/>
</dbReference>